<dbReference type="GO" id="GO:0016746">
    <property type="term" value="F:acyltransferase activity"/>
    <property type="evidence" value="ECO:0007669"/>
    <property type="project" value="UniProtKB-KW"/>
</dbReference>
<dbReference type="InterPro" id="IPR045304">
    <property type="entry name" value="LbH_SAT"/>
</dbReference>
<organism evidence="4 5">
    <name type="scientific">Anaerosacchariphilus polymeriproducens</name>
    <dbReference type="NCBI Taxonomy" id="1812858"/>
    <lineage>
        <taxon>Bacteria</taxon>
        <taxon>Bacillati</taxon>
        <taxon>Bacillota</taxon>
        <taxon>Clostridia</taxon>
        <taxon>Lachnospirales</taxon>
        <taxon>Lachnospiraceae</taxon>
        <taxon>Anaerosacchariphilus</taxon>
    </lineage>
</organism>
<comment type="similarity">
    <text evidence="1">Belongs to the transferase hexapeptide repeat family.</text>
</comment>
<dbReference type="Pfam" id="PF00132">
    <property type="entry name" value="Hexapep"/>
    <property type="match status" value="1"/>
</dbReference>
<dbReference type="InterPro" id="IPR001451">
    <property type="entry name" value="Hexapep"/>
</dbReference>
<keyword evidence="2 4" id="KW-0808">Transferase</keyword>
<accession>A0A371AUN9</accession>
<sequence length="191" mass="21250">MIQSKQDYLEYLEEDRIALGEKGKKPKLFGDEVWKFQRLLRKYEYYSNCKKGLISKIFCKYLQARFHYSSIRLGFNIPINSCDPGLSIGHIGPIIINGSCKIGRNCRIHVGTNIGSQAGKRDACPTIGDYCYIGPGVKIFGKISIGNHVAIGANAVVTKDFPDNVTIAGAPAKIINEKGSHGLLNYHEYHQ</sequence>
<protein>
    <submittedName>
        <fullName evidence="4">Serine acetyltransferase</fullName>
    </submittedName>
</protein>
<dbReference type="PANTHER" id="PTHR42811">
    <property type="entry name" value="SERINE ACETYLTRANSFERASE"/>
    <property type="match status" value="1"/>
</dbReference>
<dbReference type="AlphaFoldDB" id="A0A371AUN9"/>
<dbReference type="OrthoDB" id="9814490at2"/>
<reference evidence="4 5" key="1">
    <citation type="submission" date="2018-07" db="EMBL/GenBank/DDBJ databases">
        <title>Anaerosacharophilus polymeroproducens gen. nov. sp. nov., an anaerobic bacterium isolated from salt field.</title>
        <authorList>
            <person name="Kim W."/>
            <person name="Yang S.-H."/>
            <person name="Oh J."/>
            <person name="Lee J.-H."/>
            <person name="Kwon K.K."/>
        </authorList>
    </citation>
    <scope>NUCLEOTIDE SEQUENCE [LARGE SCALE GENOMIC DNA]</scope>
    <source>
        <strain evidence="4 5">MCWD5</strain>
    </source>
</reference>
<gene>
    <name evidence="4" type="ORF">DWV06_10285</name>
</gene>
<evidence type="ECO:0000256" key="3">
    <source>
        <dbReference type="ARBA" id="ARBA00023315"/>
    </source>
</evidence>
<keyword evidence="3" id="KW-0012">Acyltransferase</keyword>
<dbReference type="InterPro" id="IPR011004">
    <property type="entry name" value="Trimer_LpxA-like_sf"/>
</dbReference>
<dbReference type="RefSeq" id="WP_115482102.1">
    <property type="nucleotide sequence ID" value="NZ_QRCT01000029.1"/>
</dbReference>
<dbReference type="EMBL" id="QRCT01000029">
    <property type="protein sequence ID" value="RDU23286.1"/>
    <property type="molecule type" value="Genomic_DNA"/>
</dbReference>
<evidence type="ECO:0000313" key="5">
    <source>
        <dbReference type="Proteomes" id="UP000255036"/>
    </source>
</evidence>
<evidence type="ECO:0000256" key="1">
    <source>
        <dbReference type="ARBA" id="ARBA00007274"/>
    </source>
</evidence>
<comment type="caution">
    <text evidence="4">The sequence shown here is derived from an EMBL/GenBank/DDBJ whole genome shotgun (WGS) entry which is preliminary data.</text>
</comment>
<evidence type="ECO:0000313" key="4">
    <source>
        <dbReference type="EMBL" id="RDU23286.1"/>
    </source>
</evidence>
<dbReference type="Proteomes" id="UP000255036">
    <property type="component" value="Unassembled WGS sequence"/>
</dbReference>
<proteinExistence type="inferred from homology"/>
<dbReference type="SUPFAM" id="SSF51161">
    <property type="entry name" value="Trimeric LpxA-like enzymes"/>
    <property type="match status" value="1"/>
</dbReference>
<keyword evidence="5" id="KW-1185">Reference proteome</keyword>
<dbReference type="Gene3D" id="2.160.10.10">
    <property type="entry name" value="Hexapeptide repeat proteins"/>
    <property type="match status" value="1"/>
</dbReference>
<dbReference type="CDD" id="cd03354">
    <property type="entry name" value="LbH_SAT"/>
    <property type="match status" value="1"/>
</dbReference>
<name>A0A371AUN9_9FIRM</name>
<evidence type="ECO:0000256" key="2">
    <source>
        <dbReference type="ARBA" id="ARBA00022679"/>
    </source>
</evidence>